<comment type="caution">
    <text evidence="9">The sequence shown here is derived from an EMBL/GenBank/DDBJ whole genome shotgun (WGS) entry which is preliminary data.</text>
</comment>
<sequence>MTAAGRRVSLPGVLWLTLVWVLLWGSFSPLTIVGGLVVAVLILLAFPLPRVTIALRPRPWPLAVLVLRFLLDVVVSSFHVAWLAVRPGPPVRGVVLDIELAGDDELLQTMTAEMVALVPGTVVIDLDPGERLLTLHALGVTTPRQAQQVRWRVLGQEARVLRALHPDPAGQLDPRRGRDEGTVDE</sequence>
<evidence type="ECO:0000313" key="10">
    <source>
        <dbReference type="Proteomes" id="UP000605670"/>
    </source>
</evidence>
<evidence type="ECO:0000256" key="6">
    <source>
        <dbReference type="ARBA" id="ARBA00023136"/>
    </source>
</evidence>
<evidence type="ECO:0000256" key="5">
    <source>
        <dbReference type="ARBA" id="ARBA00022989"/>
    </source>
</evidence>
<dbReference type="RefSeq" id="WP_188430467.1">
    <property type="nucleotide sequence ID" value="NZ_BAABKH010000003.1"/>
</dbReference>
<accession>A0A917BQF4</accession>
<dbReference type="InterPro" id="IPR002758">
    <property type="entry name" value="Cation_antiport_E"/>
</dbReference>
<protein>
    <recommendedName>
        <fullName evidence="11">Multisubunit sodium/proton antiporter, MrpE subunit</fullName>
    </recommendedName>
</protein>
<gene>
    <name evidence="9" type="ORF">GCM10011366_20570</name>
</gene>
<keyword evidence="3" id="KW-1003">Cell membrane</keyword>
<evidence type="ECO:0000313" key="9">
    <source>
        <dbReference type="EMBL" id="GGF52650.1"/>
    </source>
</evidence>
<feature type="transmembrane region" description="Helical" evidence="8">
    <location>
        <begin position="7"/>
        <end position="24"/>
    </location>
</feature>
<evidence type="ECO:0000256" key="8">
    <source>
        <dbReference type="SAM" id="Phobius"/>
    </source>
</evidence>
<evidence type="ECO:0008006" key="11">
    <source>
        <dbReference type="Google" id="ProtNLM"/>
    </source>
</evidence>
<dbReference type="NCBIfam" id="NF006521">
    <property type="entry name" value="PRK08965.1-5"/>
    <property type="match status" value="1"/>
</dbReference>
<evidence type="ECO:0000256" key="3">
    <source>
        <dbReference type="ARBA" id="ARBA00022475"/>
    </source>
</evidence>
<dbReference type="EMBL" id="BMEM01000003">
    <property type="protein sequence ID" value="GGF52650.1"/>
    <property type="molecule type" value="Genomic_DNA"/>
</dbReference>
<feature type="transmembrane region" description="Helical" evidence="8">
    <location>
        <begin position="30"/>
        <end position="48"/>
    </location>
</feature>
<keyword evidence="4 8" id="KW-0812">Transmembrane</keyword>
<dbReference type="GO" id="GO:0008324">
    <property type="term" value="F:monoatomic cation transmembrane transporter activity"/>
    <property type="evidence" value="ECO:0007669"/>
    <property type="project" value="InterPro"/>
</dbReference>
<evidence type="ECO:0000256" key="7">
    <source>
        <dbReference type="SAM" id="MobiDB-lite"/>
    </source>
</evidence>
<keyword evidence="6 8" id="KW-0472">Membrane</keyword>
<comment type="similarity">
    <text evidence="2">Belongs to the CPA3 antiporters (TC 2.A.63) subunit E family.</text>
</comment>
<dbReference type="Proteomes" id="UP000605670">
    <property type="component" value="Unassembled WGS sequence"/>
</dbReference>
<reference evidence="9" key="1">
    <citation type="journal article" date="2014" name="Int. J. Syst. Evol. Microbiol.">
        <title>Complete genome sequence of Corynebacterium casei LMG S-19264T (=DSM 44701T), isolated from a smear-ripened cheese.</title>
        <authorList>
            <consortium name="US DOE Joint Genome Institute (JGI-PGF)"/>
            <person name="Walter F."/>
            <person name="Albersmeier A."/>
            <person name="Kalinowski J."/>
            <person name="Ruckert C."/>
        </authorList>
    </citation>
    <scope>NUCLEOTIDE SEQUENCE</scope>
    <source>
        <strain evidence="9">CGMCC 1.12160</strain>
    </source>
</reference>
<dbReference type="Pfam" id="PF01899">
    <property type="entry name" value="MNHE"/>
    <property type="match status" value="1"/>
</dbReference>
<dbReference type="AlphaFoldDB" id="A0A917BQF4"/>
<proteinExistence type="inferred from homology"/>
<name>A0A917BQF4_9MICO</name>
<comment type="subcellular location">
    <subcellularLocation>
        <location evidence="1">Cell membrane</location>
        <topology evidence="1">Multi-pass membrane protein</topology>
    </subcellularLocation>
</comment>
<keyword evidence="10" id="KW-1185">Reference proteome</keyword>
<feature type="region of interest" description="Disordered" evidence="7">
    <location>
        <begin position="165"/>
        <end position="185"/>
    </location>
</feature>
<evidence type="ECO:0000256" key="1">
    <source>
        <dbReference type="ARBA" id="ARBA00004651"/>
    </source>
</evidence>
<dbReference type="PANTHER" id="PTHR34584">
    <property type="entry name" value="NA(+)/H(+) ANTIPORTER SUBUNIT E1"/>
    <property type="match status" value="1"/>
</dbReference>
<dbReference type="PANTHER" id="PTHR34584:SF1">
    <property type="entry name" value="NA(+)_H(+) ANTIPORTER SUBUNIT E1"/>
    <property type="match status" value="1"/>
</dbReference>
<reference evidence="9" key="2">
    <citation type="submission" date="2020-09" db="EMBL/GenBank/DDBJ databases">
        <authorList>
            <person name="Sun Q."/>
            <person name="Zhou Y."/>
        </authorList>
    </citation>
    <scope>NUCLEOTIDE SEQUENCE</scope>
    <source>
        <strain evidence="9">CGMCC 1.12160</strain>
    </source>
</reference>
<evidence type="ECO:0000256" key="4">
    <source>
        <dbReference type="ARBA" id="ARBA00022692"/>
    </source>
</evidence>
<dbReference type="GO" id="GO:0005886">
    <property type="term" value="C:plasma membrane"/>
    <property type="evidence" value="ECO:0007669"/>
    <property type="project" value="UniProtKB-SubCell"/>
</dbReference>
<feature type="transmembrane region" description="Helical" evidence="8">
    <location>
        <begin position="60"/>
        <end position="85"/>
    </location>
</feature>
<feature type="compositionally biased region" description="Basic and acidic residues" evidence="7">
    <location>
        <begin position="173"/>
        <end position="185"/>
    </location>
</feature>
<organism evidence="9 10">
    <name type="scientific">Ornithinimicrobium tianjinense</name>
    <dbReference type="NCBI Taxonomy" id="1195761"/>
    <lineage>
        <taxon>Bacteria</taxon>
        <taxon>Bacillati</taxon>
        <taxon>Actinomycetota</taxon>
        <taxon>Actinomycetes</taxon>
        <taxon>Micrococcales</taxon>
        <taxon>Ornithinimicrobiaceae</taxon>
        <taxon>Ornithinimicrobium</taxon>
    </lineage>
</organism>
<evidence type="ECO:0000256" key="2">
    <source>
        <dbReference type="ARBA" id="ARBA00006228"/>
    </source>
</evidence>
<keyword evidence="5 8" id="KW-1133">Transmembrane helix</keyword>